<name>A0A0C5Q635_9FIRM</name>
<keyword evidence="1" id="KW-0472">Membrane</keyword>
<evidence type="ECO:0000313" key="3">
    <source>
        <dbReference type="Proteomes" id="UP000005361"/>
    </source>
</evidence>
<dbReference type="Proteomes" id="UP000005361">
    <property type="component" value="Chromosome"/>
</dbReference>
<keyword evidence="1" id="KW-0812">Transmembrane</keyword>
<gene>
    <name evidence="2" type="ORF">JBW_01804</name>
</gene>
<dbReference type="HOGENOM" id="CLU_3082950_0_0_9"/>
<evidence type="ECO:0000313" key="2">
    <source>
        <dbReference type="EMBL" id="AJQ27154.1"/>
    </source>
</evidence>
<keyword evidence="1" id="KW-1133">Transmembrane helix</keyword>
<sequence>MTHLTYKAIEQKQYFYFFGWSYFFSFDFFGWEKVNIWFFNEHYRWKCQLTAIR</sequence>
<protein>
    <submittedName>
        <fullName evidence="2">Uncharacterized protein</fullName>
    </submittedName>
</protein>
<proteinExistence type="predicted"/>
<reference evidence="2 3" key="1">
    <citation type="journal article" date="2015" name="Genome Announc.">
        <title>Complete Genome Sequence of Pelosinus fermentans JBW45, a Member of a Remarkably Competitive Group of Negativicutes in the Firmicutes Phylum.</title>
        <authorList>
            <person name="De Leon K.B."/>
            <person name="Utturkar S.M."/>
            <person name="Camilleri L.B."/>
            <person name="Elias D.A."/>
            <person name="Arkin A.P."/>
            <person name="Fields M.W."/>
            <person name="Brown S.D."/>
            <person name="Wall J.D."/>
        </authorList>
    </citation>
    <scope>NUCLEOTIDE SEQUENCE [LARGE SCALE GENOMIC DNA]</scope>
    <source>
        <strain evidence="2 3">JBW45</strain>
    </source>
</reference>
<dbReference type="EMBL" id="CP010978">
    <property type="protein sequence ID" value="AJQ27154.1"/>
    <property type="molecule type" value="Genomic_DNA"/>
</dbReference>
<reference evidence="3" key="2">
    <citation type="submission" date="2015-02" db="EMBL/GenBank/DDBJ databases">
        <title>Complete Genome Sequence of Pelosinus fermentans JBW45.</title>
        <authorList>
            <person name="De Leon K.B."/>
            <person name="Utturkar S.M."/>
            <person name="Camilleri L.B."/>
            <person name="Arkin A.P."/>
            <person name="Fields M.W."/>
            <person name="Brown S.D."/>
            <person name="Wall J.D."/>
        </authorList>
    </citation>
    <scope>NUCLEOTIDE SEQUENCE [LARGE SCALE GENOMIC DNA]</scope>
    <source>
        <strain evidence="3">JBW45</strain>
    </source>
</reference>
<dbReference type="KEGG" id="pft:JBW_01804"/>
<evidence type="ECO:0000256" key="1">
    <source>
        <dbReference type="SAM" id="Phobius"/>
    </source>
</evidence>
<organism evidence="2 3">
    <name type="scientific">Pelosinus fermentans JBW45</name>
    <dbReference type="NCBI Taxonomy" id="1192197"/>
    <lineage>
        <taxon>Bacteria</taxon>
        <taxon>Bacillati</taxon>
        <taxon>Bacillota</taxon>
        <taxon>Negativicutes</taxon>
        <taxon>Selenomonadales</taxon>
        <taxon>Sporomusaceae</taxon>
        <taxon>Pelosinus</taxon>
    </lineage>
</organism>
<dbReference type="STRING" id="1192197.JBW_01804"/>
<accession>A0A0C5Q635</accession>
<dbReference type="AlphaFoldDB" id="A0A0C5Q635"/>
<feature type="transmembrane region" description="Helical" evidence="1">
    <location>
        <begin position="14"/>
        <end position="31"/>
    </location>
</feature>